<dbReference type="CDD" id="cd05466">
    <property type="entry name" value="PBP2_LTTR_substrate"/>
    <property type="match status" value="1"/>
</dbReference>
<keyword evidence="4" id="KW-0804">Transcription</keyword>
<evidence type="ECO:0000259" key="5">
    <source>
        <dbReference type="PROSITE" id="PS50931"/>
    </source>
</evidence>
<dbReference type="EMBL" id="QXQA01000008">
    <property type="protein sequence ID" value="RIX52188.1"/>
    <property type="molecule type" value="Genomic_DNA"/>
</dbReference>
<dbReference type="Pfam" id="PF00126">
    <property type="entry name" value="HTH_1"/>
    <property type="match status" value="1"/>
</dbReference>
<proteinExistence type="inferred from homology"/>
<keyword evidence="3" id="KW-0238">DNA-binding</keyword>
<dbReference type="InterPro" id="IPR036390">
    <property type="entry name" value="WH_DNA-bd_sf"/>
</dbReference>
<dbReference type="Gene3D" id="1.10.10.10">
    <property type="entry name" value="Winged helix-like DNA-binding domain superfamily/Winged helix DNA-binding domain"/>
    <property type="match status" value="1"/>
</dbReference>
<feature type="domain" description="HTH lysR-type" evidence="5">
    <location>
        <begin position="1"/>
        <end position="58"/>
    </location>
</feature>
<name>A0A3A1UUG6_9BACL</name>
<organism evidence="6 7">
    <name type="scientific">Paenibacillus nanensis</name>
    <dbReference type="NCBI Taxonomy" id="393251"/>
    <lineage>
        <taxon>Bacteria</taxon>
        <taxon>Bacillati</taxon>
        <taxon>Bacillota</taxon>
        <taxon>Bacilli</taxon>
        <taxon>Bacillales</taxon>
        <taxon>Paenibacillaceae</taxon>
        <taxon>Paenibacillus</taxon>
    </lineage>
</organism>
<sequence>MELYQLKTFIEVAQTGNLTEAAVKLHTSQPAASAHLKALESEVGFPLFYRTPKGMSLTEKGAKLLEESQKIIASIEGFRQIASDLRQDPVQSFRIGLNTDGELLRVSELVELMAERLPRVELHFLETKSEHFVADIQNNTISAGFYYGNQGSTSIHAIKLRTFRMAVVYPNTWNPPDEEAALDYFAGKPWVWTTQGCPFYKQSIDYFANRKVNPRKILYVDDEFLIGDLVQKEIGCSLLAEPIALRLAKENKVSMWSGLDLAIDLYFGFPKDKMADPIRQQIGNIIEGMWR</sequence>
<evidence type="ECO:0000313" key="7">
    <source>
        <dbReference type="Proteomes" id="UP000266482"/>
    </source>
</evidence>
<dbReference type="Pfam" id="PF03466">
    <property type="entry name" value="LysR_substrate"/>
    <property type="match status" value="1"/>
</dbReference>
<dbReference type="InterPro" id="IPR036388">
    <property type="entry name" value="WH-like_DNA-bd_sf"/>
</dbReference>
<dbReference type="InterPro" id="IPR000847">
    <property type="entry name" value="LysR_HTH_N"/>
</dbReference>
<dbReference type="Proteomes" id="UP000266482">
    <property type="component" value="Unassembled WGS sequence"/>
</dbReference>
<dbReference type="SUPFAM" id="SSF53850">
    <property type="entry name" value="Periplasmic binding protein-like II"/>
    <property type="match status" value="1"/>
</dbReference>
<dbReference type="PROSITE" id="PS50931">
    <property type="entry name" value="HTH_LYSR"/>
    <property type="match status" value="1"/>
</dbReference>
<keyword evidence="7" id="KW-1185">Reference proteome</keyword>
<evidence type="ECO:0000256" key="2">
    <source>
        <dbReference type="ARBA" id="ARBA00023015"/>
    </source>
</evidence>
<dbReference type="InterPro" id="IPR005119">
    <property type="entry name" value="LysR_subst-bd"/>
</dbReference>
<keyword evidence="2" id="KW-0805">Transcription regulation</keyword>
<dbReference type="PANTHER" id="PTHR30126">
    <property type="entry name" value="HTH-TYPE TRANSCRIPTIONAL REGULATOR"/>
    <property type="match status" value="1"/>
</dbReference>
<dbReference type="PRINTS" id="PR00039">
    <property type="entry name" value="HTHLYSR"/>
</dbReference>
<dbReference type="FunFam" id="1.10.10.10:FF:000001">
    <property type="entry name" value="LysR family transcriptional regulator"/>
    <property type="match status" value="1"/>
</dbReference>
<accession>A0A3A1UUG6</accession>
<dbReference type="GO" id="GO:0000976">
    <property type="term" value="F:transcription cis-regulatory region binding"/>
    <property type="evidence" value="ECO:0007669"/>
    <property type="project" value="TreeGrafter"/>
</dbReference>
<comment type="caution">
    <text evidence="6">The sequence shown here is derived from an EMBL/GenBank/DDBJ whole genome shotgun (WGS) entry which is preliminary data.</text>
</comment>
<reference evidence="6 7" key="1">
    <citation type="submission" date="2018-09" db="EMBL/GenBank/DDBJ databases">
        <title>Paenibacillus aracenensis nov. sp. isolated from a cave in southern Spain.</title>
        <authorList>
            <person name="Jurado V."/>
            <person name="Gutierrez-Patricio S."/>
            <person name="Gonzalez-Pimentel J.L."/>
            <person name="Miller A.Z."/>
            <person name="Laiz L."/>
            <person name="Saiz-Jimenez C."/>
        </authorList>
    </citation>
    <scope>NUCLEOTIDE SEQUENCE [LARGE SCALE GENOMIC DNA]</scope>
    <source>
        <strain evidence="6 7">DSM 22867</strain>
    </source>
</reference>
<evidence type="ECO:0000256" key="3">
    <source>
        <dbReference type="ARBA" id="ARBA00023125"/>
    </source>
</evidence>
<evidence type="ECO:0000256" key="1">
    <source>
        <dbReference type="ARBA" id="ARBA00009437"/>
    </source>
</evidence>
<gene>
    <name evidence="6" type="ORF">D3P08_14565</name>
</gene>
<dbReference type="AlphaFoldDB" id="A0A3A1UUG6"/>
<dbReference type="SUPFAM" id="SSF46785">
    <property type="entry name" value="Winged helix' DNA-binding domain"/>
    <property type="match status" value="1"/>
</dbReference>
<dbReference type="Gene3D" id="3.40.190.290">
    <property type="match status" value="1"/>
</dbReference>
<dbReference type="GO" id="GO:0003700">
    <property type="term" value="F:DNA-binding transcription factor activity"/>
    <property type="evidence" value="ECO:0007669"/>
    <property type="project" value="InterPro"/>
</dbReference>
<dbReference type="OrthoDB" id="9778774at2"/>
<comment type="similarity">
    <text evidence="1">Belongs to the LysR transcriptional regulatory family.</text>
</comment>
<protein>
    <submittedName>
        <fullName evidence="6">LysR family transcriptional regulator</fullName>
    </submittedName>
</protein>
<evidence type="ECO:0000256" key="4">
    <source>
        <dbReference type="ARBA" id="ARBA00023163"/>
    </source>
</evidence>
<dbReference type="RefSeq" id="WP_119600420.1">
    <property type="nucleotide sequence ID" value="NZ_QXQA01000008.1"/>
</dbReference>
<dbReference type="PANTHER" id="PTHR30126:SF40">
    <property type="entry name" value="HTH-TYPE TRANSCRIPTIONAL REGULATOR GLTR"/>
    <property type="match status" value="1"/>
</dbReference>
<evidence type="ECO:0000313" key="6">
    <source>
        <dbReference type="EMBL" id="RIX52188.1"/>
    </source>
</evidence>